<dbReference type="Gene3D" id="3.40.630.30">
    <property type="match status" value="1"/>
</dbReference>
<feature type="domain" description="N-acetyltransferase" evidence="3">
    <location>
        <begin position="1"/>
        <end position="135"/>
    </location>
</feature>
<protein>
    <submittedName>
        <fullName evidence="4">GNAT family N-acetyltransferase</fullName>
    </submittedName>
</protein>
<dbReference type="SUPFAM" id="SSF55729">
    <property type="entry name" value="Acyl-CoA N-acyltransferases (Nat)"/>
    <property type="match status" value="1"/>
</dbReference>
<evidence type="ECO:0000313" key="5">
    <source>
        <dbReference type="Proteomes" id="UP000298127"/>
    </source>
</evidence>
<evidence type="ECO:0000313" key="4">
    <source>
        <dbReference type="EMBL" id="TFW00363.1"/>
    </source>
</evidence>
<comment type="caution">
    <text evidence="4">The sequence shown here is derived from an EMBL/GenBank/DDBJ whole genome shotgun (WGS) entry which is preliminary data.</text>
</comment>
<sequence>MFELASRYYGRPATPTEVDQAIRDEPYDDLTGPTGVLLIATEDGNPIACAGARFAGDIAELTKVFTEPESRGRGWGKRLLLQIEDVCRARGVHVVRLDTRSDLVEARALYEGLGFARVEAFNADAYAEVWYSKSL</sequence>
<dbReference type="PANTHER" id="PTHR43877">
    <property type="entry name" value="AMINOALKYLPHOSPHONATE N-ACETYLTRANSFERASE-RELATED-RELATED"/>
    <property type="match status" value="1"/>
</dbReference>
<dbReference type="PROSITE" id="PS51186">
    <property type="entry name" value="GNAT"/>
    <property type="match status" value="1"/>
</dbReference>
<dbReference type="CDD" id="cd04301">
    <property type="entry name" value="NAT_SF"/>
    <property type="match status" value="1"/>
</dbReference>
<dbReference type="InterPro" id="IPR050832">
    <property type="entry name" value="Bact_Acetyltransf"/>
</dbReference>
<proteinExistence type="predicted"/>
<dbReference type="GO" id="GO:0016747">
    <property type="term" value="F:acyltransferase activity, transferring groups other than amino-acyl groups"/>
    <property type="evidence" value="ECO:0007669"/>
    <property type="project" value="InterPro"/>
</dbReference>
<organism evidence="4 5">
    <name type="scientific">Orlajensenia leifsoniae</name>
    <dbReference type="NCBI Taxonomy" id="2561933"/>
    <lineage>
        <taxon>Bacteria</taxon>
        <taxon>Bacillati</taxon>
        <taxon>Actinomycetota</taxon>
        <taxon>Actinomycetes</taxon>
        <taxon>Micrococcales</taxon>
        <taxon>Microbacteriaceae</taxon>
        <taxon>Orlajensenia</taxon>
    </lineage>
</organism>
<evidence type="ECO:0000259" key="3">
    <source>
        <dbReference type="PROSITE" id="PS51186"/>
    </source>
</evidence>
<dbReference type="Pfam" id="PF00583">
    <property type="entry name" value="Acetyltransf_1"/>
    <property type="match status" value="1"/>
</dbReference>
<keyword evidence="5" id="KW-1185">Reference proteome</keyword>
<gene>
    <name evidence="4" type="ORF">E4M00_01440</name>
</gene>
<dbReference type="EMBL" id="SPQZ01000001">
    <property type="protein sequence ID" value="TFW00363.1"/>
    <property type="molecule type" value="Genomic_DNA"/>
</dbReference>
<reference evidence="4 5" key="1">
    <citation type="journal article" date="2018" name="J. Microbiol.">
        <title>Leifsonia flava sp. nov., a novel actinobacterium isolated from the rhizosphere of Aquilegia viridiflora.</title>
        <authorList>
            <person name="Cai Y."/>
            <person name="Tao W.Z."/>
            <person name="Ma Y.J."/>
            <person name="Cheng J."/>
            <person name="Zhang M.Y."/>
            <person name="Zhang Y.X."/>
        </authorList>
    </citation>
    <scope>NUCLEOTIDE SEQUENCE [LARGE SCALE GENOMIC DNA]</scope>
    <source>
        <strain evidence="4 5">SYP-B2174</strain>
    </source>
</reference>
<name>A0A4Y9R9I7_9MICO</name>
<accession>A0A4Y9R9I7</accession>
<evidence type="ECO:0000256" key="2">
    <source>
        <dbReference type="ARBA" id="ARBA00023315"/>
    </source>
</evidence>
<dbReference type="InterPro" id="IPR000182">
    <property type="entry name" value="GNAT_dom"/>
</dbReference>
<dbReference type="Proteomes" id="UP000298127">
    <property type="component" value="Unassembled WGS sequence"/>
</dbReference>
<dbReference type="InterPro" id="IPR016181">
    <property type="entry name" value="Acyl_CoA_acyltransferase"/>
</dbReference>
<dbReference type="AlphaFoldDB" id="A0A4Y9R9I7"/>
<dbReference type="PANTHER" id="PTHR43877:SF2">
    <property type="entry name" value="AMINOALKYLPHOSPHONATE N-ACETYLTRANSFERASE-RELATED"/>
    <property type="match status" value="1"/>
</dbReference>
<keyword evidence="2" id="KW-0012">Acyltransferase</keyword>
<evidence type="ECO:0000256" key="1">
    <source>
        <dbReference type="ARBA" id="ARBA00022679"/>
    </source>
</evidence>
<keyword evidence="1 4" id="KW-0808">Transferase</keyword>